<evidence type="ECO:0000256" key="2">
    <source>
        <dbReference type="SAM" id="MobiDB-lite"/>
    </source>
</evidence>
<accession>G4ZZT3</accession>
<feature type="compositionally biased region" description="Basic and acidic residues" evidence="2">
    <location>
        <begin position="23"/>
        <end position="35"/>
    </location>
</feature>
<evidence type="ECO:0000256" key="1">
    <source>
        <dbReference type="SAM" id="Coils"/>
    </source>
</evidence>
<dbReference type="InParanoid" id="G4ZZT3"/>
<organism evidence="3 4">
    <name type="scientific">Phytophthora sojae (strain P6497)</name>
    <name type="common">Soybean stem and root rot agent</name>
    <name type="synonym">Phytophthora megasperma f. sp. glycines</name>
    <dbReference type="NCBI Taxonomy" id="1094619"/>
    <lineage>
        <taxon>Eukaryota</taxon>
        <taxon>Sar</taxon>
        <taxon>Stramenopiles</taxon>
        <taxon>Oomycota</taxon>
        <taxon>Peronosporomycetes</taxon>
        <taxon>Peronosporales</taxon>
        <taxon>Peronosporaceae</taxon>
        <taxon>Phytophthora</taxon>
    </lineage>
</organism>
<reference evidence="3 4" key="1">
    <citation type="journal article" date="2006" name="Science">
        <title>Phytophthora genome sequences uncover evolutionary origins and mechanisms of pathogenesis.</title>
        <authorList>
            <person name="Tyler B.M."/>
            <person name="Tripathy S."/>
            <person name="Zhang X."/>
            <person name="Dehal P."/>
            <person name="Jiang R.H."/>
            <person name="Aerts A."/>
            <person name="Arredondo F.D."/>
            <person name="Baxter L."/>
            <person name="Bensasson D."/>
            <person name="Beynon J.L."/>
            <person name="Chapman J."/>
            <person name="Damasceno C.M."/>
            <person name="Dorrance A.E."/>
            <person name="Dou D."/>
            <person name="Dickerman A.W."/>
            <person name="Dubchak I.L."/>
            <person name="Garbelotto M."/>
            <person name="Gijzen M."/>
            <person name="Gordon S.G."/>
            <person name="Govers F."/>
            <person name="Grunwald N.J."/>
            <person name="Huang W."/>
            <person name="Ivors K.L."/>
            <person name="Jones R.W."/>
            <person name="Kamoun S."/>
            <person name="Krampis K."/>
            <person name="Lamour K.H."/>
            <person name="Lee M.K."/>
            <person name="McDonald W.H."/>
            <person name="Medina M."/>
            <person name="Meijer H.J."/>
            <person name="Nordberg E.K."/>
            <person name="Maclean D.J."/>
            <person name="Ospina-Giraldo M.D."/>
            <person name="Morris P.F."/>
            <person name="Phuntumart V."/>
            <person name="Putnam N.H."/>
            <person name="Rash S."/>
            <person name="Rose J.K."/>
            <person name="Sakihama Y."/>
            <person name="Salamov A.A."/>
            <person name="Savidor A."/>
            <person name="Scheuring C.F."/>
            <person name="Smith B.M."/>
            <person name="Sobral B.W."/>
            <person name="Terry A."/>
            <person name="Torto-Alalibo T.A."/>
            <person name="Win J."/>
            <person name="Xu Z."/>
            <person name="Zhang H."/>
            <person name="Grigoriev I.V."/>
            <person name="Rokhsar D.S."/>
            <person name="Boore J.L."/>
        </authorList>
    </citation>
    <scope>NUCLEOTIDE SEQUENCE [LARGE SCALE GENOMIC DNA]</scope>
    <source>
        <strain evidence="3 4">P6497</strain>
    </source>
</reference>
<feature type="coiled-coil region" evidence="1">
    <location>
        <begin position="642"/>
        <end position="703"/>
    </location>
</feature>
<dbReference type="OMA" id="TAMEITI"/>
<feature type="compositionally biased region" description="Polar residues" evidence="2">
    <location>
        <begin position="1"/>
        <end position="15"/>
    </location>
</feature>
<dbReference type="EMBL" id="JH159158">
    <property type="protein sequence ID" value="EGZ11230.1"/>
    <property type="molecule type" value="Genomic_DNA"/>
</dbReference>
<dbReference type="KEGG" id="psoj:PHYSODRAFT_304802"/>
<dbReference type="Proteomes" id="UP000002640">
    <property type="component" value="Unassembled WGS sequence"/>
</dbReference>
<dbReference type="RefSeq" id="XP_009533975.1">
    <property type="nucleotide sequence ID" value="XM_009535680.1"/>
</dbReference>
<sequence>MSSPTSQFAISSTSGPRKATKGRKQETERKSQMDDEHLNAVFRFKHKAPSDRQDAALSWTLMERFDTFVNTLEATELGNLSCGRLDPLADDRVVPAAAFSRHELEVLKEEVCRCLAASPTESHRRGDVWYDPWLPMYGCAIQRTKLSSTRVKLEIGFVDGWERALHFLPTGECIHSSVPKTHRTLHGEELDTQLEEKFAKTFAFELQEAQKRSKSGRSAATNELGHQKTPQFIAAVVHRSVALVTGRGDESSFAPNGGTTDVGQHTGGRPRDTCWALVKAAIERNLCCGRGLFRKTLTLFKLSLIQSEIARAEDVFSTDSIDVKRGCDLVDDLFFMLQVVVQHVIELLGDGYDVASLQEQCADSRASIDGFVGALNLQTAKQYVLPEFTALQQLNGLSCGVEILSPKRDNESSSSESIEDCRRRALVNLKPCQFVGGASCSLDNLLLWVRSDNAAPQSYKRILTLRTIEAFLFARSPALVDGGNVQQAEDGDELFVANMQSLVTHYQKIADEWRQHPQRTSVLSAEQRSRQLLMWIAFCLVHQKCLHEFPLCSEYNIALEWKDLKVAVLSDRAAVEALQRVAQYVRGWNLKTGGARLFHLTDQEPTFSFAWKFAEGNPSMEERYNQEVEAWKAHVQSEWSEIEAKKERVDNLRADKTRLNEDLRSHHNDLALEEVRYRQSPLKSQLQGDIQRLTTSLQQTEATLQRTIAIPHYLVRPLPPAKEDACKILFMLTMPRDLKILGNLCLTAQRSLAPPRPTAEIKELPKPFRMTRCSLRAHVKFNLPSSYGPRTVDAVSNLNQYESECVWNPTLRGTAWIWRDESGDGVNPFAATPTSVVNSFIEKLSEPYSWMNAWPGGNDTRGNLVYVNLHLLRYCEAFEKSSFIAFGSLRAYPNQQYRKLLMALLNDVFLWSNASVGTIDEPQPQILGKTDMHHDSRAFCSVFEQAANRLKHTPRSFESVPLLSELAGYALQFSNDALPIVKTFAGMARRWAAGAQEGNEKESDLNRIAEARQKECVLYGYALLAYSLGPWDDEAAREVCELIVCFRKSFFLCASIDEAATTDILRVESRVTEMMARRIEELIAYVERSDVDEVLTGLVRLVSEAWIVLTDGNPRGGLPTDIREHVRFLELFGPRNFGVVSAEGALRTSRAYCGRLYDFALHGGTELFVQELTADPQVAGKISSTLQLCSASWIEARYLVLELQAKSDTSRPEVRMLLPLGPVVDASGGMVDISVPSEVDGLVSVVCYDVHRRLRTFETETIGARLQLAAVCVRAGTNVPSKRLQMTGAEAALQMLRGCRSSQPFSGFERETLETISKLSYREPAVKMLAEALVASANNLSFLFDAGDEAETKSSPHEKSEYADMCVSPLQRNPLRTQLRSAEEVILGHVQRSLVAASSRDEVSVSSPPGVESFVKTTEIELGRFLSSAPAPKSTAQLQIKQGAAKGMIKEMLDELRISWDCHHSQPQAALNVADQAFDDSTR</sequence>
<name>G4ZZT3_PHYSP</name>
<dbReference type="SMR" id="G4ZZT3"/>
<evidence type="ECO:0000313" key="4">
    <source>
        <dbReference type="Proteomes" id="UP000002640"/>
    </source>
</evidence>
<keyword evidence="4" id="KW-1185">Reference proteome</keyword>
<dbReference type="STRING" id="1094619.G4ZZT3"/>
<dbReference type="GeneID" id="20642459"/>
<feature type="region of interest" description="Disordered" evidence="2">
    <location>
        <begin position="1"/>
        <end position="35"/>
    </location>
</feature>
<evidence type="ECO:0000313" key="3">
    <source>
        <dbReference type="EMBL" id="EGZ11230.1"/>
    </source>
</evidence>
<gene>
    <name evidence="3" type="ORF">PHYSODRAFT_304802</name>
</gene>
<protein>
    <submittedName>
        <fullName evidence="3">Uncharacterized protein</fullName>
    </submittedName>
</protein>
<keyword evidence="1" id="KW-0175">Coiled coil</keyword>
<proteinExistence type="predicted"/>